<dbReference type="GO" id="GO:0000124">
    <property type="term" value="C:SAGA complex"/>
    <property type="evidence" value="ECO:0007669"/>
    <property type="project" value="InterPro"/>
</dbReference>
<evidence type="ECO:0000313" key="3">
    <source>
        <dbReference type="EMBL" id="WFD18835.1"/>
    </source>
</evidence>
<organism evidence="3 4">
    <name type="scientific">Malassezia caprae</name>
    <dbReference type="NCBI Taxonomy" id="1381934"/>
    <lineage>
        <taxon>Eukaryota</taxon>
        <taxon>Fungi</taxon>
        <taxon>Dikarya</taxon>
        <taxon>Basidiomycota</taxon>
        <taxon>Ustilaginomycotina</taxon>
        <taxon>Malasseziomycetes</taxon>
        <taxon>Malasseziales</taxon>
        <taxon>Malasseziaceae</taxon>
        <taxon>Malassezia</taxon>
    </lineage>
</organism>
<feature type="region of interest" description="Disordered" evidence="1">
    <location>
        <begin position="44"/>
        <end position="79"/>
    </location>
</feature>
<feature type="region of interest" description="Disordered" evidence="1">
    <location>
        <begin position="259"/>
        <end position="324"/>
    </location>
</feature>
<feature type="region of interest" description="Disordered" evidence="1">
    <location>
        <begin position="1207"/>
        <end position="1287"/>
    </location>
</feature>
<feature type="compositionally biased region" description="Low complexity" evidence="1">
    <location>
        <begin position="1207"/>
        <end position="1222"/>
    </location>
</feature>
<evidence type="ECO:0000256" key="1">
    <source>
        <dbReference type="SAM" id="MobiDB-lite"/>
    </source>
</evidence>
<dbReference type="InterPro" id="IPR037802">
    <property type="entry name" value="SGF29"/>
</dbReference>
<sequence length="1287" mass="139706">MSVHAKNLDTLYDVLEHSVQEEIRCIKGGVEQLDILMALRRASVNPAESRRKKRKTEETDLPDVSDAPSKISEPRKSRSATAARLMEENSRLSGLQSQLPLQRGRRVAFCQPPRDEQGGAEEEWILATVVSTIQGDKYRYVVQDAEDESSGGPTWNTTIDSIVPLPTSADTLPSEDYVVGTRVLALYPDTSCFYWATVQGGGPNAQAHSLRSKVDVKQVPAESSACGKLDVPHCVDAESMAYTANETILVDTNIEHQYRMDKNPNDNATAGGAPSQMTWQQQMMSQSWSQAPRKKKEKTEVPSKKKDKPKSPTAEKASSHMTWQQELFQQSKRAGPTFDHAADARDVQTFGGETARTKASQPGAAGTPERRKNGKAKGGNKNARGPNTPKKEQGSAPVAYAGPTFHNSPSAASLPTPKFASRGAKSPLSEPASTGPSSAMTPLRDLTVPSPPPLQTVDHLLAQMLKSSSVSDAPAKTSSLQVLDDSGSATLVRNDAQGAGRLAWYVPARIKTRPALDAVTRAQHWIPNTGRHPIPFLLETPVHERALHALSFLRRYHTSVDVPSHVLAEAILSDEQTELRQADEAHMHTGPTTVVLPGLDGDAWLVCVGGENRSDIYISTIRRDGPDILCIAAGRPALQTTAPILQVARSHTDAHILVRTWTTTMLACIAPLARDDTGPRFAVRVLAQVHTGAAVPTRQVDVLAMPDSQVCLVDAHGTLRTWDAAAQKLRECMQLPKDDADHVWMLAANRGPGIWAASCSNLMSMDLRASAPAVVASTSHSVEALRRAKITSLCAPTLSYDAPLVAIATTDVVEYYDARYPSVPLHTWTHRRGFDRTLSLASLGTAEHAMLCLSSQRNRLRTLYDVRQEKTHLDFAMPSVLHAPSLLVHEPTSPAPPCFADMTALPGWADWAPAHHGRVLQLEQTMRGALYAQWLGPVCDEDRESHSAARVQWSLQAQQNEKEACGTHDAGPFGELETTHVDFRALYKATILGSLGTDTLDTLERVLPERLKALHAAPPELAHAPHTLLDRMHRSAQDPDRAGSSHLHTGAAAHGPTLLASEASRDALERVWAAYPTAHLAPMVDAAAPCATRDVLLWLQQRHSAVPAALAEARMQEAVDVTLATTWVSGPSRSDVPEPQNGNWLWDRVSEPEAPEPVPLAQPAGAELSETAKMLLMEWPLGAPTSTYKYENPYCGLDLPQTHRPAAAAPLAPSASQPARPAVIRSRRASRPVDERPSASQAREDRTSASQAPSSQDVPMPQTQLEPGRFAQAPRAPAKKKKRLGGF</sequence>
<reference evidence="3" key="1">
    <citation type="submission" date="2023-03" db="EMBL/GenBank/DDBJ databases">
        <title>Mating type loci evolution in Malassezia.</title>
        <authorList>
            <person name="Coelho M.A."/>
        </authorList>
    </citation>
    <scope>NUCLEOTIDE SEQUENCE</scope>
    <source>
        <strain evidence="3">CBS 10434</strain>
    </source>
</reference>
<dbReference type="PANTHER" id="PTHR21539:SF0">
    <property type="entry name" value="SAGA-ASSOCIATED FACTOR 29"/>
    <property type="match status" value="1"/>
</dbReference>
<dbReference type="PROSITE" id="PS51518">
    <property type="entry name" value="SGF29_C"/>
    <property type="match status" value="1"/>
</dbReference>
<dbReference type="Gene3D" id="2.30.30.140">
    <property type="match status" value="2"/>
</dbReference>
<evidence type="ECO:0000259" key="2">
    <source>
        <dbReference type="PROSITE" id="PS51518"/>
    </source>
</evidence>
<feature type="compositionally biased region" description="Basic and acidic residues" evidence="1">
    <location>
        <begin position="1231"/>
        <end position="1247"/>
    </location>
</feature>
<keyword evidence="4" id="KW-1185">Reference proteome</keyword>
<dbReference type="InterPro" id="IPR028322">
    <property type="entry name" value="PNRC-like_rgn"/>
</dbReference>
<dbReference type="InterPro" id="IPR010750">
    <property type="entry name" value="SGF29_tudor-like_dom"/>
</dbReference>
<dbReference type="Pfam" id="PF07039">
    <property type="entry name" value="SGF29_Tudor"/>
    <property type="match status" value="1"/>
</dbReference>
<feature type="compositionally biased region" description="Polar residues" evidence="1">
    <location>
        <begin position="431"/>
        <end position="440"/>
    </location>
</feature>
<accession>A0AAF0IZA9</accession>
<dbReference type="Proteomes" id="UP001220961">
    <property type="component" value="Chromosome 2"/>
</dbReference>
<dbReference type="EMBL" id="CP119909">
    <property type="protein sequence ID" value="WFD18835.1"/>
    <property type="molecule type" value="Genomic_DNA"/>
</dbReference>
<name>A0AAF0IZA9_9BASI</name>
<proteinExistence type="predicted"/>
<dbReference type="CDD" id="cd20393">
    <property type="entry name" value="Tudor_SGF29_rpt1"/>
    <property type="match status" value="1"/>
</dbReference>
<dbReference type="InterPro" id="IPR047288">
    <property type="entry name" value="Tudor_SGF29_rpt1"/>
</dbReference>
<protein>
    <recommendedName>
        <fullName evidence="2">SGF29 C-terminal domain-containing protein</fullName>
    </recommendedName>
</protein>
<feature type="compositionally biased region" description="Polar residues" evidence="1">
    <location>
        <begin position="1248"/>
        <end position="1265"/>
    </location>
</feature>
<evidence type="ECO:0000313" key="4">
    <source>
        <dbReference type="Proteomes" id="UP001220961"/>
    </source>
</evidence>
<feature type="region of interest" description="Disordered" evidence="1">
    <location>
        <begin position="350"/>
        <end position="455"/>
    </location>
</feature>
<dbReference type="Pfam" id="PF15365">
    <property type="entry name" value="PNRC"/>
    <property type="match status" value="1"/>
</dbReference>
<dbReference type="GO" id="GO:0016071">
    <property type="term" value="P:mRNA metabolic process"/>
    <property type="evidence" value="ECO:0007669"/>
    <property type="project" value="UniProtKB-ARBA"/>
</dbReference>
<feature type="compositionally biased region" description="Low complexity" evidence="1">
    <location>
        <begin position="275"/>
        <end position="290"/>
    </location>
</feature>
<gene>
    <name evidence="3" type="ORF">MCAP1_001046</name>
</gene>
<feature type="domain" description="SGF29 C-terminal" evidence="2">
    <location>
        <begin position="97"/>
        <end position="268"/>
    </location>
</feature>
<dbReference type="PANTHER" id="PTHR21539">
    <property type="entry name" value="SAGA-ASSOCIATED FACTOR 29"/>
    <property type="match status" value="1"/>
</dbReference>
<feature type="compositionally biased region" description="Basic residues" evidence="1">
    <location>
        <begin position="1277"/>
        <end position="1287"/>
    </location>
</feature>